<organism evidence="1 2">
    <name type="scientific">Meloidogyne hapla</name>
    <name type="common">Root-knot nematode worm</name>
    <dbReference type="NCBI Taxonomy" id="6305"/>
    <lineage>
        <taxon>Eukaryota</taxon>
        <taxon>Metazoa</taxon>
        <taxon>Ecdysozoa</taxon>
        <taxon>Nematoda</taxon>
        <taxon>Chromadorea</taxon>
        <taxon>Rhabditida</taxon>
        <taxon>Tylenchina</taxon>
        <taxon>Tylenchomorpha</taxon>
        <taxon>Tylenchoidea</taxon>
        <taxon>Meloidogynidae</taxon>
        <taxon>Meloidogyninae</taxon>
        <taxon>Meloidogyne</taxon>
    </lineage>
</organism>
<dbReference type="AlphaFoldDB" id="A0A1I8BWR2"/>
<reference evidence="2" key="1">
    <citation type="submission" date="2016-11" db="UniProtKB">
        <authorList>
            <consortium name="WormBaseParasite"/>
        </authorList>
    </citation>
    <scope>IDENTIFICATION</scope>
</reference>
<sequence>MTGPKKCIDGRLKVDMNKVNYDVYKLKIDQELNKKSDNERSAFILDEFAKIKCEHNKDRELWKNDSKAKDEKLEYLEKRQDFLVVQFKNLSKWREEIDTRLKKIEDDIEIESYCTYEVDFSQELGVKMAEKLCRATRRAGKYWKFDFDFKKLAMTPEDKEKMDRIKIALKARFIEIVKKDGKEAGKRWCANQPGFLSWTGICDLGVDIYADTVAKGMEEIL</sequence>
<name>A0A1I8BWR2_MELHA</name>
<proteinExistence type="predicted"/>
<protein>
    <submittedName>
        <fullName evidence="2">DUF1311 domain-containing protein</fullName>
    </submittedName>
</protein>
<keyword evidence="1" id="KW-1185">Reference proteome</keyword>
<dbReference type="Proteomes" id="UP000095281">
    <property type="component" value="Unplaced"/>
</dbReference>
<accession>A0A1I8BWR2</accession>
<dbReference type="WBParaSite" id="MhA1_Contig751.frz3.gene7">
    <property type="protein sequence ID" value="MhA1_Contig751.frz3.gene7"/>
    <property type="gene ID" value="MhA1_Contig751.frz3.gene7"/>
</dbReference>
<evidence type="ECO:0000313" key="2">
    <source>
        <dbReference type="WBParaSite" id="MhA1_Contig751.frz3.gene7"/>
    </source>
</evidence>
<evidence type="ECO:0000313" key="1">
    <source>
        <dbReference type="Proteomes" id="UP000095281"/>
    </source>
</evidence>